<keyword evidence="3" id="KW-1185">Reference proteome</keyword>
<reference evidence="3" key="1">
    <citation type="submission" date="2017-11" db="EMBL/GenBank/DDBJ databases">
        <authorList>
            <person name="Lima N.C."/>
            <person name="Parody-Merino A.M."/>
            <person name="Battley P.F."/>
            <person name="Fidler A.E."/>
            <person name="Prosdocimi F."/>
        </authorList>
    </citation>
    <scope>NUCLEOTIDE SEQUENCE [LARGE SCALE GENOMIC DNA]</scope>
</reference>
<dbReference type="EMBL" id="KZ505719">
    <property type="protein sequence ID" value="PKU46277.1"/>
    <property type="molecule type" value="Genomic_DNA"/>
</dbReference>
<evidence type="ECO:0000313" key="3">
    <source>
        <dbReference type="Proteomes" id="UP000233556"/>
    </source>
</evidence>
<dbReference type="AlphaFoldDB" id="A0A2I0UJP2"/>
<proteinExistence type="predicted"/>
<gene>
    <name evidence="2" type="ORF">llap_3418</name>
</gene>
<evidence type="ECO:0000256" key="1">
    <source>
        <dbReference type="SAM" id="MobiDB-lite"/>
    </source>
</evidence>
<sequence>MGSVLLCCLNEVGVAKLWLLRGLSASAYVAPLTESSNATRRNPAGLSELMVAGRTLEDNITGLLWQPGTFDEKLVSHSESGGKPVKVTAKDKRVN</sequence>
<feature type="region of interest" description="Disordered" evidence="1">
    <location>
        <begin position="75"/>
        <end position="95"/>
    </location>
</feature>
<name>A0A2I0UJP2_LIMLA</name>
<protein>
    <submittedName>
        <fullName evidence="2">Uncharacterized protein</fullName>
    </submittedName>
</protein>
<accession>A0A2I0UJP2</accession>
<organism evidence="2 3">
    <name type="scientific">Limosa lapponica baueri</name>
    <dbReference type="NCBI Taxonomy" id="1758121"/>
    <lineage>
        <taxon>Eukaryota</taxon>
        <taxon>Metazoa</taxon>
        <taxon>Chordata</taxon>
        <taxon>Craniata</taxon>
        <taxon>Vertebrata</taxon>
        <taxon>Euteleostomi</taxon>
        <taxon>Archelosauria</taxon>
        <taxon>Archosauria</taxon>
        <taxon>Dinosauria</taxon>
        <taxon>Saurischia</taxon>
        <taxon>Theropoda</taxon>
        <taxon>Coelurosauria</taxon>
        <taxon>Aves</taxon>
        <taxon>Neognathae</taxon>
        <taxon>Neoaves</taxon>
        <taxon>Charadriiformes</taxon>
        <taxon>Scolopacidae</taxon>
        <taxon>Limosa</taxon>
    </lineage>
</organism>
<dbReference type="Proteomes" id="UP000233556">
    <property type="component" value="Unassembled WGS sequence"/>
</dbReference>
<evidence type="ECO:0000313" key="2">
    <source>
        <dbReference type="EMBL" id="PKU46277.1"/>
    </source>
</evidence>
<reference evidence="3" key="2">
    <citation type="submission" date="2017-12" db="EMBL/GenBank/DDBJ databases">
        <title>Genome sequence of the Bar-tailed Godwit (Limosa lapponica baueri).</title>
        <authorList>
            <person name="Lima N.C.B."/>
            <person name="Parody-Merino A.M."/>
            <person name="Battley P.F."/>
            <person name="Fidler A.E."/>
            <person name="Prosdocimi F."/>
        </authorList>
    </citation>
    <scope>NUCLEOTIDE SEQUENCE [LARGE SCALE GENOMIC DNA]</scope>
</reference>